<feature type="compositionally biased region" description="Low complexity" evidence="1">
    <location>
        <begin position="295"/>
        <end position="305"/>
    </location>
</feature>
<feature type="compositionally biased region" description="Pro residues" evidence="1">
    <location>
        <begin position="278"/>
        <end position="294"/>
    </location>
</feature>
<evidence type="ECO:0008006" key="5">
    <source>
        <dbReference type="Google" id="ProtNLM"/>
    </source>
</evidence>
<feature type="region of interest" description="Disordered" evidence="1">
    <location>
        <begin position="261"/>
        <end position="305"/>
    </location>
</feature>
<dbReference type="Proteomes" id="UP001431784">
    <property type="component" value="Unassembled WGS sequence"/>
</dbReference>
<keyword evidence="2" id="KW-0732">Signal</keyword>
<feature type="chain" id="PRO_5046941293" description="Tetratricopeptide repeat protein" evidence="2">
    <location>
        <begin position="31"/>
        <end position="486"/>
    </location>
</feature>
<dbReference type="EMBL" id="JAQZSM010000031">
    <property type="protein sequence ID" value="MDD7973362.1"/>
    <property type="molecule type" value="Genomic_DNA"/>
</dbReference>
<dbReference type="InterPro" id="IPR011990">
    <property type="entry name" value="TPR-like_helical_dom_sf"/>
</dbReference>
<name>A0ABT5TE17_9RHOB</name>
<protein>
    <recommendedName>
        <fullName evidence="5">Tetratricopeptide repeat protein</fullName>
    </recommendedName>
</protein>
<keyword evidence="4" id="KW-1185">Reference proteome</keyword>
<accession>A0ABT5TE17</accession>
<reference evidence="3" key="1">
    <citation type="submission" date="2023-02" db="EMBL/GenBank/DDBJ databases">
        <title>Description of Roseinatronobacter alkalisoli sp. nov., an alkaliphilic bacerium isolated from soda soil.</title>
        <authorList>
            <person name="Wei W."/>
        </authorList>
    </citation>
    <scope>NUCLEOTIDE SEQUENCE</scope>
    <source>
        <strain evidence="3">HJB301</strain>
    </source>
</reference>
<evidence type="ECO:0000313" key="3">
    <source>
        <dbReference type="EMBL" id="MDD7973362.1"/>
    </source>
</evidence>
<feature type="compositionally biased region" description="Low complexity" evidence="1">
    <location>
        <begin position="261"/>
        <end position="277"/>
    </location>
</feature>
<sequence length="486" mass="52364">MPTDMTVFPRIMILALALALTLGAAIPAAAQQPGPSDLQALRFYLEQDNDVAVRSELRRLQIQFPDWTPPANLSDMRADTGPDSIDRIYRLIESGDFDGARALIAETDRDFADWSPPTEMLSLLNLSEAQQQFTAAVAAQQAETAIGIARGIPALLSCERINNAWELAEMHLLLGETSRALGIYRSVIGSCSASEILISTLEKADAVANLTELESLADAALASAPDAATDIRRVENRLRAGRQVPARWPNGEQVIELDAATTAPPDTTAPTAATPPASTRPPPRPEAPSTPSAPQPQATAPAQSGAGLSSVAAAAQRGAWAECLALSANSSRIDVIYQRGWCAYNAERPMEAVTAFQRAARQGGSATVRRDAAFGWMLSLLKLNMTEQAAQIAASVDLTRDQRIEIESQILDQRGLRAYESGDYARAIAYIDAHAQLTGSMRRDLGLLKGYSLLNMGNRNAARDIFLQLHRQLATSETRRALRAAE</sequence>
<dbReference type="SUPFAM" id="SSF48452">
    <property type="entry name" value="TPR-like"/>
    <property type="match status" value="1"/>
</dbReference>
<feature type="signal peptide" evidence="2">
    <location>
        <begin position="1"/>
        <end position="30"/>
    </location>
</feature>
<proteinExistence type="predicted"/>
<dbReference type="RefSeq" id="WP_274354031.1">
    <property type="nucleotide sequence ID" value="NZ_JAQZSM010000031.1"/>
</dbReference>
<dbReference type="Gene3D" id="1.25.40.10">
    <property type="entry name" value="Tetratricopeptide repeat domain"/>
    <property type="match status" value="1"/>
</dbReference>
<evidence type="ECO:0000256" key="2">
    <source>
        <dbReference type="SAM" id="SignalP"/>
    </source>
</evidence>
<evidence type="ECO:0000256" key="1">
    <source>
        <dbReference type="SAM" id="MobiDB-lite"/>
    </source>
</evidence>
<comment type="caution">
    <text evidence="3">The sequence shown here is derived from an EMBL/GenBank/DDBJ whole genome shotgun (WGS) entry which is preliminary data.</text>
</comment>
<gene>
    <name evidence="3" type="ORF">PUT78_20005</name>
</gene>
<organism evidence="3 4">
    <name type="scientific">Roseinatronobacter alkalisoli</name>
    <dbReference type="NCBI Taxonomy" id="3028235"/>
    <lineage>
        <taxon>Bacteria</taxon>
        <taxon>Pseudomonadati</taxon>
        <taxon>Pseudomonadota</taxon>
        <taxon>Alphaproteobacteria</taxon>
        <taxon>Rhodobacterales</taxon>
        <taxon>Paracoccaceae</taxon>
        <taxon>Roseinatronobacter</taxon>
    </lineage>
</organism>
<evidence type="ECO:0000313" key="4">
    <source>
        <dbReference type="Proteomes" id="UP001431784"/>
    </source>
</evidence>